<sequence length="888" mass="105200">MIKSMKPNLRNAKDLLVQIHKTFSHDIKPYLDLIMIMWNEMRTIDNKFFESSNYRSRNVIFSGFQFLDFCFDILVKLDVEAYQKNPNFQKIIIFFESNFDNLVDLLQKTSERQESNSLKIKSLINKWNHILIKKYSIQVVSAFRSNRTTAKMSAFIDKSFQKRVKFENYFEEIFAPIWEELRGYIWNDQQWVLQNFTSMKEMEKIFFDSSEDHLLCQKQIPDQKLDSRIVSYSIIESLNEKNGKIRCPICKNKKQLGRIVAERLILNFTKLEDHHHKLVSSNVKNFLEKIIGNRYIRFLSGLNINSDSVGNPVILTFLAKLFSAENDERFYSSVVGGLDELLNNCDERDIEGNKYNWIAVNCVKFLEDRPNLTQKLSSAFPLKILFNENDNNNNNNNNDENDDDDDDENDENEDDGDYEIDDYDYEQDPKFLILTKPFSFSKIIQIVLNRIQLNEKPQDFFEKRPEFALNGKGENWLLFLLKNVYKQNGPESLLRTIQQMEITDNAIIDFQGLLLSNWSISKSKILEQTSVFRKFVEKGYPDEMEYDDNTSPVLEHIYDSIRIVREKIVSPILLEIILPTMEIFQNLQLEPFYALSNYLFDLRTDPNSEQVVKQLFSIYWPTITPVPFSEYLIENGRKCFLCKNNHVNFYEIGEEKMEENCTVCQMKINLRDPQNNFETKIKDWVLEPYSYCISRYPNINPLYTVRNLNPVVFRICRIILHSLLLPFVITLENASRRFGELINNCISWGNSQPEMIAILLDHLKTDFAVLSGLLNFSSEETKIYYHEILMKAIPKFTQSRKMKRFESFEKTDGRTLFETKFAKIYDKWDQTIRKRIQNNPVAKTELVEKVRNEKKKEWMFCIFQRNEIYQSLQLHLSSKYRSKQQRIT</sequence>
<feature type="compositionally biased region" description="Acidic residues" evidence="1">
    <location>
        <begin position="399"/>
        <end position="422"/>
    </location>
</feature>
<accession>A0A9Q0L6U0</accession>
<gene>
    <name evidence="2" type="ORF">M0811_03239</name>
</gene>
<proteinExistence type="predicted"/>
<feature type="region of interest" description="Disordered" evidence="1">
    <location>
        <begin position="390"/>
        <end position="422"/>
    </location>
</feature>
<dbReference type="AlphaFoldDB" id="A0A9Q0L6U0"/>
<dbReference type="Proteomes" id="UP001149090">
    <property type="component" value="Unassembled WGS sequence"/>
</dbReference>
<evidence type="ECO:0000313" key="2">
    <source>
        <dbReference type="EMBL" id="KAJ5066895.1"/>
    </source>
</evidence>
<evidence type="ECO:0000256" key="1">
    <source>
        <dbReference type="SAM" id="MobiDB-lite"/>
    </source>
</evidence>
<organism evidence="2 3">
    <name type="scientific">Anaeramoeba ignava</name>
    <name type="common">Anaerobic marine amoeba</name>
    <dbReference type="NCBI Taxonomy" id="1746090"/>
    <lineage>
        <taxon>Eukaryota</taxon>
        <taxon>Metamonada</taxon>
        <taxon>Anaeramoebidae</taxon>
        <taxon>Anaeramoeba</taxon>
    </lineage>
</organism>
<dbReference type="EMBL" id="JAPDFW010000136">
    <property type="protein sequence ID" value="KAJ5066895.1"/>
    <property type="molecule type" value="Genomic_DNA"/>
</dbReference>
<reference evidence="2" key="1">
    <citation type="submission" date="2022-10" db="EMBL/GenBank/DDBJ databases">
        <title>Novel sulphate-reducing endosymbionts in the free-living metamonad Anaeramoeba.</title>
        <authorList>
            <person name="Jerlstrom-Hultqvist J."/>
            <person name="Cepicka I."/>
            <person name="Gallot-Lavallee L."/>
            <person name="Salas-Leiva D."/>
            <person name="Curtis B.A."/>
            <person name="Zahonova K."/>
            <person name="Pipaliya S."/>
            <person name="Dacks J."/>
            <person name="Roger A.J."/>
        </authorList>
    </citation>
    <scope>NUCLEOTIDE SEQUENCE</scope>
    <source>
        <strain evidence="2">BMAN</strain>
    </source>
</reference>
<protein>
    <submittedName>
        <fullName evidence="2">Finger protein</fullName>
    </submittedName>
</protein>
<comment type="caution">
    <text evidence="2">The sequence shown here is derived from an EMBL/GenBank/DDBJ whole genome shotgun (WGS) entry which is preliminary data.</text>
</comment>
<keyword evidence="3" id="KW-1185">Reference proteome</keyword>
<evidence type="ECO:0000313" key="3">
    <source>
        <dbReference type="Proteomes" id="UP001149090"/>
    </source>
</evidence>
<dbReference type="OrthoDB" id="5983002at2759"/>
<name>A0A9Q0L6U0_ANAIG</name>